<gene>
    <name evidence="2" type="primary">LOC107949923</name>
</gene>
<dbReference type="Proteomes" id="UP000818029">
    <property type="component" value="Chromosome D03"/>
</dbReference>
<accession>A0ABM2ZUS1</accession>
<proteinExistence type="predicted"/>
<sequence>MSSSPSTSSTAIKFDSDERFDNKYFQEFEQSSQFRQDYEMRKMKQELDRQVPLMDEINTKVDKAAADFKNTNVRLKDTVTQVINYNFIKCRFPCISSLFTSLLDVT</sequence>
<dbReference type="RefSeq" id="XP_040945995.1">
    <property type="nucleotide sequence ID" value="XM_041090061.1"/>
</dbReference>
<dbReference type="GeneID" id="107949923"/>
<reference evidence="1" key="1">
    <citation type="journal article" date="2020" name="Nat. Genet.">
        <title>Genomic diversifications of five Gossypium allopolyploid species and their impact on cotton improvement.</title>
        <authorList>
            <person name="Chen Z.J."/>
            <person name="Sreedasyam A."/>
            <person name="Ando A."/>
            <person name="Song Q."/>
            <person name="De Santiago L.M."/>
            <person name="Hulse-Kemp A.M."/>
            <person name="Ding M."/>
            <person name="Ye W."/>
            <person name="Kirkbride R.C."/>
            <person name="Jenkins J."/>
            <person name="Plott C."/>
            <person name="Lovell J."/>
            <person name="Lin Y.M."/>
            <person name="Vaughn R."/>
            <person name="Liu B."/>
            <person name="Simpson S."/>
            <person name="Scheffler B.E."/>
            <person name="Wen L."/>
            <person name="Saski C.A."/>
            <person name="Grover C.E."/>
            <person name="Hu G."/>
            <person name="Conover J.L."/>
            <person name="Carlson J.W."/>
            <person name="Shu S."/>
            <person name="Boston L.B."/>
            <person name="Williams M."/>
            <person name="Peterson D.G."/>
            <person name="McGee K."/>
            <person name="Jones D.C."/>
            <person name="Wendel J.F."/>
            <person name="Stelly D.M."/>
            <person name="Grimwood J."/>
            <person name="Schmutz J."/>
        </authorList>
    </citation>
    <scope>NUCLEOTIDE SEQUENCE [LARGE SCALE GENOMIC DNA]</scope>
    <source>
        <strain evidence="1">cv. TM-1</strain>
    </source>
</reference>
<dbReference type="CDD" id="cd15841">
    <property type="entry name" value="SNARE_Qc"/>
    <property type="match status" value="1"/>
</dbReference>
<evidence type="ECO:0000313" key="2">
    <source>
        <dbReference type="RefSeq" id="XP_040945995.1"/>
    </source>
</evidence>
<evidence type="ECO:0000313" key="1">
    <source>
        <dbReference type="Proteomes" id="UP000818029"/>
    </source>
</evidence>
<keyword evidence="1" id="KW-1185">Reference proteome</keyword>
<protein>
    <submittedName>
        <fullName evidence="2">Syntaxin-71 isoform X3</fullName>
    </submittedName>
</protein>
<dbReference type="Gene3D" id="1.20.5.110">
    <property type="match status" value="1"/>
</dbReference>
<organism evidence="1 2">
    <name type="scientific">Gossypium hirsutum</name>
    <name type="common">Upland cotton</name>
    <name type="synonym">Gossypium mexicanum</name>
    <dbReference type="NCBI Taxonomy" id="3635"/>
    <lineage>
        <taxon>Eukaryota</taxon>
        <taxon>Viridiplantae</taxon>
        <taxon>Streptophyta</taxon>
        <taxon>Embryophyta</taxon>
        <taxon>Tracheophyta</taxon>
        <taxon>Spermatophyta</taxon>
        <taxon>Magnoliopsida</taxon>
        <taxon>eudicotyledons</taxon>
        <taxon>Gunneridae</taxon>
        <taxon>Pentapetalae</taxon>
        <taxon>rosids</taxon>
        <taxon>malvids</taxon>
        <taxon>Malvales</taxon>
        <taxon>Malvaceae</taxon>
        <taxon>Malvoideae</taxon>
        <taxon>Gossypium</taxon>
    </lineage>
</organism>
<name>A0ABM2ZUS1_GOSHI</name>
<reference evidence="2" key="2">
    <citation type="submission" date="2025-08" db="UniProtKB">
        <authorList>
            <consortium name="RefSeq"/>
        </authorList>
    </citation>
    <scope>IDENTIFICATION</scope>
</reference>